<name>Q31S82_SYNE7</name>
<dbReference type="HOGENOM" id="CLU_1234205_0_0_3"/>
<dbReference type="eggNOG" id="COG1670">
    <property type="taxonomic scope" value="Bacteria"/>
</dbReference>
<sequence length="227" mass="26437">MNTNCIRNLIHDLKSSDHTSFSKMRIQILNDDGERVGYLIPINKHLASNPFVIQKLTKWRKMFKKYFLTQFTPTENRTKSWLESVVLPSGNRVLFLIYTSSNDIIGNFGICDLSEEKAELDNLIRGEKGGHPQLIYFAELSLLRWLFYDLCIPKVCLHVFSNNYKTISLHESVGFRTTASYSLAKEEHLDEIKYTPCEVFDSNFSEFSYLEMTLIASEFKKIHECLR</sequence>
<dbReference type="GeneID" id="72428864"/>
<dbReference type="RefSeq" id="WP_011377421.1">
    <property type="nucleotide sequence ID" value="NC_007604.1"/>
</dbReference>
<dbReference type="InterPro" id="IPR016181">
    <property type="entry name" value="Acyl_CoA_acyltransferase"/>
</dbReference>
<dbReference type="KEGG" id="syf:Synpcc7942_0055"/>
<proteinExistence type="predicted"/>
<evidence type="ECO:0000259" key="1">
    <source>
        <dbReference type="Pfam" id="PF13302"/>
    </source>
</evidence>
<dbReference type="BioCyc" id="SYNEL:SYNPCC7942_0055-MONOMER"/>
<dbReference type="OrthoDB" id="2567761at2"/>
<protein>
    <recommendedName>
        <fullName evidence="1">N-acetyltransferase domain-containing protein</fullName>
    </recommendedName>
</protein>
<dbReference type="AlphaFoldDB" id="Q31S82"/>
<keyword evidence="3" id="KW-1185">Reference proteome</keyword>
<dbReference type="EMBL" id="CP000100">
    <property type="protein sequence ID" value="ABB56087.1"/>
    <property type="molecule type" value="Genomic_DNA"/>
</dbReference>
<gene>
    <name evidence="2" type="ordered locus">Synpcc7942_0055</name>
</gene>
<dbReference type="Proteomes" id="UP000889800">
    <property type="component" value="Chromosome"/>
</dbReference>
<dbReference type="SUPFAM" id="SSF55729">
    <property type="entry name" value="Acyl-CoA N-acyltransferases (Nat)"/>
    <property type="match status" value="1"/>
</dbReference>
<dbReference type="Gene3D" id="3.40.630.30">
    <property type="match status" value="1"/>
</dbReference>
<dbReference type="GO" id="GO:0016747">
    <property type="term" value="F:acyltransferase activity, transferring groups other than amino-acyl groups"/>
    <property type="evidence" value="ECO:0007669"/>
    <property type="project" value="InterPro"/>
</dbReference>
<organism evidence="2 3">
    <name type="scientific">Synechococcus elongatus (strain ATCC 33912 / PCC 7942 / FACHB-805)</name>
    <name type="common">Anacystis nidulans R2</name>
    <dbReference type="NCBI Taxonomy" id="1140"/>
    <lineage>
        <taxon>Bacteria</taxon>
        <taxon>Bacillati</taxon>
        <taxon>Cyanobacteriota</taxon>
        <taxon>Cyanophyceae</taxon>
        <taxon>Synechococcales</taxon>
        <taxon>Synechococcaceae</taxon>
        <taxon>Synechococcus</taxon>
    </lineage>
</organism>
<reference evidence="3" key="1">
    <citation type="submission" date="2005-08" db="EMBL/GenBank/DDBJ databases">
        <title>Complete sequence of chromosome 1 of Synechococcus elongatus PCC 7942.</title>
        <authorList>
            <consortium name="US DOE Joint Genome Institute"/>
            <person name="Copeland A."/>
            <person name="Lucas S."/>
            <person name="Lapidus A."/>
            <person name="Barry K."/>
            <person name="Detter J.C."/>
            <person name="Glavina T."/>
            <person name="Hammon N."/>
            <person name="Israni S."/>
            <person name="Pitluck S."/>
            <person name="Schmutz J."/>
            <person name="Larimer F."/>
            <person name="Land M."/>
            <person name="Kyrpides N."/>
            <person name="Lykidis A."/>
            <person name="Richardson P."/>
        </authorList>
    </citation>
    <scope>NUCLEOTIDE SEQUENCE [LARGE SCALE GENOMIC DNA]</scope>
    <source>
        <strain evidence="3">ATCC 33912 / PCC 7942 / FACHB-805</strain>
    </source>
</reference>
<dbReference type="InterPro" id="IPR000182">
    <property type="entry name" value="GNAT_dom"/>
</dbReference>
<dbReference type="PaxDb" id="1140-Synpcc7942_0055"/>
<dbReference type="Pfam" id="PF13302">
    <property type="entry name" value="Acetyltransf_3"/>
    <property type="match status" value="1"/>
</dbReference>
<evidence type="ECO:0000313" key="3">
    <source>
        <dbReference type="Proteomes" id="UP000889800"/>
    </source>
</evidence>
<accession>Q31S82</accession>
<evidence type="ECO:0000313" key="2">
    <source>
        <dbReference type="EMBL" id="ABB56087.1"/>
    </source>
</evidence>
<feature type="domain" description="N-acetyltransferase" evidence="1">
    <location>
        <begin position="63"/>
        <end position="176"/>
    </location>
</feature>
<dbReference type="STRING" id="1140.Synpcc7942_0055"/>